<dbReference type="AlphaFoldDB" id="A0A318F050"/>
<evidence type="ECO:0000313" key="3">
    <source>
        <dbReference type="Proteomes" id="UP000247523"/>
    </source>
</evidence>
<dbReference type="Gene3D" id="1.10.260.40">
    <property type="entry name" value="lambda repressor-like DNA-binding domains"/>
    <property type="match status" value="1"/>
</dbReference>
<protein>
    <submittedName>
        <fullName evidence="2">DNA-binding XRE family transcriptional regulator</fullName>
    </submittedName>
</protein>
<dbReference type="EMBL" id="QICS01000002">
    <property type="protein sequence ID" value="PXV93744.1"/>
    <property type="molecule type" value="Genomic_DNA"/>
</dbReference>
<accession>A0A318F050</accession>
<dbReference type="Pfam" id="PF01381">
    <property type="entry name" value="HTH_3"/>
    <property type="match status" value="1"/>
</dbReference>
<name>A0A318F050_9FIRM</name>
<dbReference type="InterPro" id="IPR010982">
    <property type="entry name" value="Lambda_DNA-bd_dom_sf"/>
</dbReference>
<dbReference type="CDD" id="cd00093">
    <property type="entry name" value="HTH_XRE"/>
    <property type="match status" value="1"/>
</dbReference>
<keyword evidence="2" id="KW-0238">DNA-binding</keyword>
<reference evidence="2 3" key="1">
    <citation type="submission" date="2018-05" db="EMBL/GenBank/DDBJ databases">
        <title>Genomic Encyclopedia of Type Strains, Phase IV (KMG-IV): sequencing the most valuable type-strain genomes for metagenomic binning, comparative biology and taxonomic classification.</title>
        <authorList>
            <person name="Goeker M."/>
        </authorList>
    </citation>
    <scope>NUCLEOTIDE SEQUENCE [LARGE SCALE GENOMIC DNA]</scope>
    <source>
        <strain evidence="2 3">DSM 28816</strain>
    </source>
</reference>
<evidence type="ECO:0000259" key="1">
    <source>
        <dbReference type="PROSITE" id="PS50943"/>
    </source>
</evidence>
<organism evidence="2 3">
    <name type="scientific">Lachnotalea glycerini</name>
    <dbReference type="NCBI Taxonomy" id="1763509"/>
    <lineage>
        <taxon>Bacteria</taxon>
        <taxon>Bacillati</taxon>
        <taxon>Bacillota</taxon>
        <taxon>Clostridia</taxon>
        <taxon>Lachnospirales</taxon>
        <taxon>Lachnospiraceae</taxon>
        <taxon>Lachnotalea</taxon>
    </lineage>
</organism>
<dbReference type="Proteomes" id="UP000247523">
    <property type="component" value="Unassembled WGS sequence"/>
</dbReference>
<sequence>MHSDINKDKLMASMTDNLVVLRKKLCLTQAKLADKIGIGRQTLIEIEKKKRPMTWTTFVALLSVFRANSGTSDLLDHFGIYTGELSNYLTSSDDVRND</sequence>
<dbReference type="SUPFAM" id="SSF47413">
    <property type="entry name" value="lambda repressor-like DNA-binding domains"/>
    <property type="match status" value="1"/>
</dbReference>
<dbReference type="PROSITE" id="PS50943">
    <property type="entry name" value="HTH_CROC1"/>
    <property type="match status" value="1"/>
</dbReference>
<evidence type="ECO:0000313" key="2">
    <source>
        <dbReference type="EMBL" id="PXV93744.1"/>
    </source>
</evidence>
<dbReference type="GO" id="GO:0003677">
    <property type="term" value="F:DNA binding"/>
    <property type="evidence" value="ECO:0007669"/>
    <property type="project" value="UniProtKB-KW"/>
</dbReference>
<comment type="caution">
    <text evidence="2">The sequence shown here is derived from an EMBL/GenBank/DDBJ whole genome shotgun (WGS) entry which is preliminary data.</text>
</comment>
<proteinExistence type="predicted"/>
<feature type="domain" description="HTH cro/C1-type" evidence="1">
    <location>
        <begin position="18"/>
        <end position="51"/>
    </location>
</feature>
<dbReference type="SMART" id="SM00530">
    <property type="entry name" value="HTH_XRE"/>
    <property type="match status" value="1"/>
</dbReference>
<dbReference type="InterPro" id="IPR001387">
    <property type="entry name" value="Cro/C1-type_HTH"/>
</dbReference>
<gene>
    <name evidence="2" type="ORF">C8E03_102519</name>
</gene>